<keyword evidence="10" id="KW-1185">Reference proteome</keyword>
<dbReference type="SMART" id="SM00066">
    <property type="entry name" value="GAL4"/>
    <property type="match status" value="1"/>
</dbReference>
<comment type="subcellular location">
    <subcellularLocation>
        <location evidence="1">Nucleus</location>
    </subcellularLocation>
</comment>
<evidence type="ECO:0000259" key="8">
    <source>
        <dbReference type="PROSITE" id="PS50048"/>
    </source>
</evidence>
<dbReference type="GO" id="GO:0008270">
    <property type="term" value="F:zinc ion binding"/>
    <property type="evidence" value="ECO:0007669"/>
    <property type="project" value="InterPro"/>
</dbReference>
<keyword evidence="4" id="KW-0238">DNA-binding</keyword>
<sequence>MPPTTSPTRLSRAGSVQKKANKPVACQRCHSRKVKCSGGHPCSNCQNNDTTTSCVYPSRDRQIKLSEQYVEELLKEIEHLRSSARDPAHAAAPVEESLESSIAVHEAVRNPLLEDRPWFHAVSSEHVPIHVGEAADAAFATRFRQTLAIGNTKHLPRMSHVQDDSLMLLSEAPFNWPSPARARFLVKVALSTVCQYYHIVRKSQVARTLEEAIKNNGNGDRVAICKLLALFALGEVYSAKHASMETTFPGLAYFAQARKMISIPAERPQMDTIEVALLLVLFSFTVNRRHSAYIFSSSACRLGLIMGMNMNIPEQQCPDRLVREHRVRLWWSTYTLDRSCASKLGLPVSVADDDIMVDLPSGDGLDAAEEGDFGDIDYSLNSIELSRIAARLTRAIYSRRNHHDSFSKRVQAMLKDLTKWMDALPAKFQIKDNDASVPIHIVYLHLRFNQCCILATRPILLHVLRSHKQSWSDPTIDPKRNLPEGALALAETCIQCARHTYRILTEAWIHGTFATLDYFDTQYLFSATTVLAISSLLRSLRSQTDGDDFKNAVELLRQLAQSGNYGAKEFVKHMDAIEQSMQLVTDTSFAPGSTQQPSLVDAGPLLLASNEAMTAGMALADPSLQYFLSESDLDLQAFSSPAFGGLQTPYWWTDGWGIEKHLEQWRLGIYSLTPRTNRGDRKHCFRRDHRWPTPCYSWTKFFRVRSLNHRIGISSRQKLGPMPMASIKGTTPALEQAEIVYWIRYLPAITSLRFFGNASAQYVFKLANAANNPAAVKKLVTIGNARAALDVGPYCRPHPYTREAVGMTTKKASIPAFNRSWGNRSPRILMYRRTVMSE</sequence>
<gene>
    <name evidence="9" type="ORF">ALTATR162_LOCUS7691</name>
</gene>
<keyword evidence="5" id="KW-0804">Transcription</keyword>
<dbReference type="Gene3D" id="4.10.240.10">
    <property type="entry name" value="Zn(2)-C6 fungal-type DNA-binding domain"/>
    <property type="match status" value="1"/>
</dbReference>
<dbReference type="Proteomes" id="UP000676310">
    <property type="component" value="Unassembled WGS sequence"/>
</dbReference>
<dbReference type="EMBL" id="CAJRGZ010000022">
    <property type="protein sequence ID" value="CAG5173842.1"/>
    <property type="molecule type" value="Genomic_DNA"/>
</dbReference>
<dbReference type="GeneID" id="67019719"/>
<evidence type="ECO:0000313" key="9">
    <source>
        <dbReference type="EMBL" id="CAG5173842.1"/>
    </source>
</evidence>
<dbReference type="InterPro" id="IPR001138">
    <property type="entry name" value="Zn2Cys6_DnaBD"/>
</dbReference>
<dbReference type="InterPro" id="IPR051711">
    <property type="entry name" value="Stress_Response_Reg"/>
</dbReference>
<dbReference type="OrthoDB" id="3266505at2759"/>
<dbReference type="GO" id="GO:0006351">
    <property type="term" value="P:DNA-templated transcription"/>
    <property type="evidence" value="ECO:0007669"/>
    <property type="project" value="InterPro"/>
</dbReference>
<dbReference type="Pfam" id="PF04082">
    <property type="entry name" value="Fungal_trans"/>
    <property type="match status" value="1"/>
</dbReference>
<reference evidence="9" key="1">
    <citation type="submission" date="2021-05" db="EMBL/GenBank/DDBJ databases">
        <authorList>
            <person name="Stam R."/>
        </authorList>
    </citation>
    <scope>NUCLEOTIDE SEQUENCE</scope>
    <source>
        <strain evidence="9">CS162</strain>
    </source>
</reference>
<dbReference type="PANTHER" id="PTHR47540:SF6">
    <property type="entry name" value="ZN(II)2CYS6 TRANSCRIPTION FACTOR (EUROFUNG)"/>
    <property type="match status" value="1"/>
</dbReference>
<evidence type="ECO:0000256" key="7">
    <source>
        <dbReference type="SAM" id="MobiDB-lite"/>
    </source>
</evidence>
<evidence type="ECO:0000256" key="3">
    <source>
        <dbReference type="ARBA" id="ARBA00023015"/>
    </source>
</evidence>
<name>A0A8J2I5Z2_9PLEO</name>
<evidence type="ECO:0000256" key="2">
    <source>
        <dbReference type="ARBA" id="ARBA00022723"/>
    </source>
</evidence>
<dbReference type="CDD" id="cd12148">
    <property type="entry name" value="fungal_TF_MHR"/>
    <property type="match status" value="1"/>
</dbReference>
<dbReference type="GO" id="GO:0045944">
    <property type="term" value="P:positive regulation of transcription by RNA polymerase II"/>
    <property type="evidence" value="ECO:0007669"/>
    <property type="project" value="TreeGrafter"/>
</dbReference>
<dbReference type="RefSeq" id="XP_043171255.1">
    <property type="nucleotide sequence ID" value="XM_043315320.1"/>
</dbReference>
<keyword evidence="3" id="KW-0805">Transcription regulation</keyword>
<dbReference type="Pfam" id="PF00172">
    <property type="entry name" value="Zn_clus"/>
    <property type="match status" value="1"/>
</dbReference>
<dbReference type="SUPFAM" id="SSF57701">
    <property type="entry name" value="Zn2/Cys6 DNA-binding domain"/>
    <property type="match status" value="1"/>
</dbReference>
<proteinExistence type="predicted"/>
<organism evidence="9 10">
    <name type="scientific">Alternaria atra</name>
    <dbReference type="NCBI Taxonomy" id="119953"/>
    <lineage>
        <taxon>Eukaryota</taxon>
        <taxon>Fungi</taxon>
        <taxon>Dikarya</taxon>
        <taxon>Ascomycota</taxon>
        <taxon>Pezizomycotina</taxon>
        <taxon>Dothideomycetes</taxon>
        <taxon>Pleosporomycetidae</taxon>
        <taxon>Pleosporales</taxon>
        <taxon>Pleosporineae</taxon>
        <taxon>Pleosporaceae</taxon>
        <taxon>Alternaria</taxon>
        <taxon>Alternaria sect. Ulocladioides</taxon>
    </lineage>
</organism>
<feature type="domain" description="Zn(2)-C6 fungal-type" evidence="8">
    <location>
        <begin position="25"/>
        <end position="56"/>
    </location>
</feature>
<dbReference type="PANTHER" id="PTHR47540">
    <property type="entry name" value="THIAMINE REPRESSIBLE GENES REGULATORY PROTEIN THI5"/>
    <property type="match status" value="1"/>
</dbReference>
<dbReference type="GO" id="GO:0043565">
    <property type="term" value="F:sequence-specific DNA binding"/>
    <property type="evidence" value="ECO:0007669"/>
    <property type="project" value="TreeGrafter"/>
</dbReference>
<dbReference type="PROSITE" id="PS50048">
    <property type="entry name" value="ZN2_CY6_FUNGAL_2"/>
    <property type="match status" value="1"/>
</dbReference>
<protein>
    <recommendedName>
        <fullName evidence="8">Zn(2)-C6 fungal-type domain-containing protein</fullName>
    </recommendedName>
</protein>
<dbReference type="InterPro" id="IPR007219">
    <property type="entry name" value="XnlR_reg_dom"/>
</dbReference>
<comment type="caution">
    <text evidence="9">The sequence shown here is derived from an EMBL/GenBank/DDBJ whole genome shotgun (WGS) entry which is preliminary data.</text>
</comment>
<dbReference type="SMART" id="SM00906">
    <property type="entry name" value="Fungal_trans"/>
    <property type="match status" value="1"/>
</dbReference>
<evidence type="ECO:0000313" key="10">
    <source>
        <dbReference type="Proteomes" id="UP000676310"/>
    </source>
</evidence>
<keyword evidence="6" id="KW-0539">Nucleus</keyword>
<feature type="region of interest" description="Disordered" evidence="7">
    <location>
        <begin position="1"/>
        <end position="22"/>
    </location>
</feature>
<dbReference type="PROSITE" id="PS00463">
    <property type="entry name" value="ZN2_CY6_FUNGAL_1"/>
    <property type="match status" value="1"/>
</dbReference>
<dbReference type="InterPro" id="IPR036864">
    <property type="entry name" value="Zn2-C6_fun-type_DNA-bd_sf"/>
</dbReference>
<evidence type="ECO:0000256" key="6">
    <source>
        <dbReference type="ARBA" id="ARBA00023242"/>
    </source>
</evidence>
<evidence type="ECO:0000256" key="5">
    <source>
        <dbReference type="ARBA" id="ARBA00023163"/>
    </source>
</evidence>
<dbReference type="GO" id="GO:0000981">
    <property type="term" value="F:DNA-binding transcription factor activity, RNA polymerase II-specific"/>
    <property type="evidence" value="ECO:0007669"/>
    <property type="project" value="InterPro"/>
</dbReference>
<dbReference type="GO" id="GO:0005634">
    <property type="term" value="C:nucleus"/>
    <property type="evidence" value="ECO:0007669"/>
    <property type="project" value="UniProtKB-SubCell"/>
</dbReference>
<dbReference type="AlphaFoldDB" id="A0A8J2I5Z2"/>
<evidence type="ECO:0000256" key="1">
    <source>
        <dbReference type="ARBA" id="ARBA00004123"/>
    </source>
</evidence>
<evidence type="ECO:0000256" key="4">
    <source>
        <dbReference type="ARBA" id="ARBA00023125"/>
    </source>
</evidence>
<keyword evidence="2" id="KW-0479">Metal-binding</keyword>
<dbReference type="CDD" id="cd00067">
    <property type="entry name" value="GAL4"/>
    <property type="match status" value="1"/>
</dbReference>
<accession>A0A8J2I5Z2</accession>